<accession>A0ABQ5HAE2</accession>
<dbReference type="SUPFAM" id="SSF57756">
    <property type="entry name" value="Retrovirus zinc finger-like domains"/>
    <property type="match status" value="1"/>
</dbReference>
<dbReference type="Proteomes" id="UP001151760">
    <property type="component" value="Unassembled WGS sequence"/>
</dbReference>
<feature type="domain" description="CCHC-type" evidence="2">
    <location>
        <begin position="256"/>
        <end position="270"/>
    </location>
</feature>
<sequence length="294" mass="33701">MHMPDPICKERHLRDLPLTDVREEERGVVVQILTNGPRSELLKDNSTSLMMLRKRTIHDSEAKIDEHASIYYNVIKSSFKREKLSSSNFNDWFHSPKIVLRVDKKRSVIKQHIPLAPPADSKYLHSGMRFMMLIMRLLVLGSEELKSMFDKQARVERFDLIQTCHACKPEEGKLVSSYVLKMKGYVKQLDRLGYVLPQDVSVSLILALLVTSLDLNPVRNRLMLKAKVKGKDKSYIPKPKNPKPFAKEHPTKDDACHHCKEVGHCKRNCPAYLPELIMKKKQVGTASSSAIFTI</sequence>
<protein>
    <submittedName>
        <fullName evidence="3">Retrotransposon protein, putative, ty1-copia subclass</fullName>
    </submittedName>
</protein>
<dbReference type="InterPro" id="IPR001878">
    <property type="entry name" value="Znf_CCHC"/>
</dbReference>
<evidence type="ECO:0000256" key="1">
    <source>
        <dbReference type="PROSITE-ProRule" id="PRU00047"/>
    </source>
</evidence>
<organism evidence="3 4">
    <name type="scientific">Tanacetum coccineum</name>
    <dbReference type="NCBI Taxonomy" id="301880"/>
    <lineage>
        <taxon>Eukaryota</taxon>
        <taxon>Viridiplantae</taxon>
        <taxon>Streptophyta</taxon>
        <taxon>Embryophyta</taxon>
        <taxon>Tracheophyta</taxon>
        <taxon>Spermatophyta</taxon>
        <taxon>Magnoliopsida</taxon>
        <taxon>eudicotyledons</taxon>
        <taxon>Gunneridae</taxon>
        <taxon>Pentapetalae</taxon>
        <taxon>asterids</taxon>
        <taxon>campanulids</taxon>
        <taxon>Asterales</taxon>
        <taxon>Asteraceae</taxon>
        <taxon>Asteroideae</taxon>
        <taxon>Anthemideae</taxon>
        <taxon>Anthemidinae</taxon>
        <taxon>Tanacetum</taxon>
    </lineage>
</organism>
<reference evidence="3" key="1">
    <citation type="journal article" date="2022" name="Int. J. Mol. Sci.">
        <title>Draft Genome of Tanacetum Coccineum: Genomic Comparison of Closely Related Tanacetum-Family Plants.</title>
        <authorList>
            <person name="Yamashiro T."/>
            <person name="Shiraishi A."/>
            <person name="Nakayama K."/>
            <person name="Satake H."/>
        </authorList>
    </citation>
    <scope>NUCLEOTIDE SEQUENCE</scope>
</reference>
<keyword evidence="1" id="KW-0862">Zinc</keyword>
<evidence type="ECO:0000313" key="4">
    <source>
        <dbReference type="Proteomes" id="UP001151760"/>
    </source>
</evidence>
<evidence type="ECO:0000313" key="3">
    <source>
        <dbReference type="EMBL" id="GJT84202.1"/>
    </source>
</evidence>
<name>A0ABQ5HAE2_9ASTR</name>
<evidence type="ECO:0000259" key="2">
    <source>
        <dbReference type="PROSITE" id="PS50158"/>
    </source>
</evidence>
<proteinExistence type="predicted"/>
<reference evidence="3" key="2">
    <citation type="submission" date="2022-01" db="EMBL/GenBank/DDBJ databases">
        <authorList>
            <person name="Yamashiro T."/>
            <person name="Shiraishi A."/>
            <person name="Satake H."/>
            <person name="Nakayama K."/>
        </authorList>
    </citation>
    <scope>NUCLEOTIDE SEQUENCE</scope>
</reference>
<keyword evidence="1" id="KW-0863">Zinc-finger</keyword>
<comment type="caution">
    <text evidence="3">The sequence shown here is derived from an EMBL/GenBank/DDBJ whole genome shotgun (WGS) entry which is preliminary data.</text>
</comment>
<gene>
    <name evidence="3" type="ORF">Tco_1058544</name>
</gene>
<dbReference type="PROSITE" id="PS50158">
    <property type="entry name" value="ZF_CCHC"/>
    <property type="match status" value="1"/>
</dbReference>
<dbReference type="InterPro" id="IPR036875">
    <property type="entry name" value="Znf_CCHC_sf"/>
</dbReference>
<keyword evidence="1" id="KW-0479">Metal-binding</keyword>
<dbReference type="EMBL" id="BQNB010019336">
    <property type="protein sequence ID" value="GJT84202.1"/>
    <property type="molecule type" value="Genomic_DNA"/>
</dbReference>
<keyword evidence="4" id="KW-1185">Reference proteome</keyword>